<feature type="compositionally biased region" description="Low complexity" evidence="1">
    <location>
        <begin position="499"/>
        <end position="509"/>
    </location>
</feature>
<reference evidence="2 3" key="2">
    <citation type="journal article" date="2015" name="Eukaryot. Cell">
        <title>Asexual propagation of a virulent clone complex in a human and feline outbreak of sporotrichosis.</title>
        <authorList>
            <person name="Teixeira Mde M."/>
            <person name="Rodrigues A.M."/>
            <person name="Tsui C.K."/>
            <person name="de Almeida L.G."/>
            <person name="Van Diepeningen A.D."/>
            <person name="van den Ende B.G."/>
            <person name="Fernandes G.F."/>
            <person name="Kano R."/>
            <person name="Hamelin R.C."/>
            <person name="Lopes-Bezerra L.M."/>
            <person name="Vasconcelos A.T."/>
            <person name="de Hoog S."/>
            <person name="de Camargo Z.P."/>
            <person name="Felipe M.S."/>
        </authorList>
    </citation>
    <scope>NUCLEOTIDE SEQUENCE [LARGE SCALE GENOMIC DNA]</scope>
    <source>
        <strain evidence="2 3">1099-18</strain>
    </source>
</reference>
<feature type="compositionally biased region" description="Basic and acidic residues" evidence="1">
    <location>
        <begin position="710"/>
        <end position="727"/>
    </location>
</feature>
<dbReference type="Proteomes" id="UP000033710">
    <property type="component" value="Unassembled WGS sequence"/>
</dbReference>
<dbReference type="EMBL" id="AXCR01000005">
    <property type="protein sequence ID" value="KJR87517.1"/>
    <property type="molecule type" value="Genomic_DNA"/>
</dbReference>
<gene>
    <name evidence="2" type="ORF">SPSK_01501</name>
</gene>
<dbReference type="OrthoDB" id="5426191at2759"/>
<accession>A0A0F2MCZ5</accession>
<feature type="region of interest" description="Disordered" evidence="1">
    <location>
        <begin position="469"/>
        <end position="523"/>
    </location>
</feature>
<evidence type="ECO:0008006" key="4">
    <source>
        <dbReference type="Google" id="ProtNLM"/>
    </source>
</evidence>
<evidence type="ECO:0000313" key="3">
    <source>
        <dbReference type="Proteomes" id="UP000033710"/>
    </source>
</evidence>
<feature type="region of interest" description="Disordered" evidence="1">
    <location>
        <begin position="635"/>
        <end position="733"/>
    </location>
</feature>
<dbReference type="KEGG" id="ssck:SPSK_01501"/>
<dbReference type="RefSeq" id="XP_016590193.1">
    <property type="nucleotide sequence ID" value="XM_016728412.1"/>
</dbReference>
<evidence type="ECO:0000313" key="2">
    <source>
        <dbReference type="EMBL" id="KJR87517.1"/>
    </source>
</evidence>
<dbReference type="AlphaFoldDB" id="A0A0F2MCZ5"/>
<reference evidence="2 3" key="1">
    <citation type="journal article" date="2014" name="BMC Genomics">
        <title>Comparative genomics of the major fungal agents of human and animal Sporotrichosis: Sporothrix schenckii and Sporothrix brasiliensis.</title>
        <authorList>
            <person name="Teixeira M.M."/>
            <person name="de Almeida L.G."/>
            <person name="Kubitschek-Barreira P."/>
            <person name="Alves F.L."/>
            <person name="Kioshima E.S."/>
            <person name="Abadio A.K."/>
            <person name="Fernandes L."/>
            <person name="Derengowski L.S."/>
            <person name="Ferreira K.S."/>
            <person name="Souza R.C."/>
            <person name="Ruiz J.C."/>
            <person name="de Andrade N.C."/>
            <person name="Paes H.C."/>
            <person name="Nicola A.M."/>
            <person name="Albuquerque P."/>
            <person name="Gerber A.L."/>
            <person name="Martins V.P."/>
            <person name="Peconick L.D."/>
            <person name="Neto A.V."/>
            <person name="Chaucanez C.B."/>
            <person name="Silva P.A."/>
            <person name="Cunha O.L."/>
            <person name="de Oliveira F.F."/>
            <person name="dos Santos T.C."/>
            <person name="Barros A.L."/>
            <person name="Soares M.A."/>
            <person name="de Oliveira L.M."/>
            <person name="Marini M.M."/>
            <person name="Villalobos-Duno H."/>
            <person name="Cunha M.M."/>
            <person name="de Hoog S."/>
            <person name="da Silveira J.F."/>
            <person name="Henrissat B."/>
            <person name="Nino-Vega G.A."/>
            <person name="Cisalpino P.S."/>
            <person name="Mora-Montes H.M."/>
            <person name="Almeida S.R."/>
            <person name="Stajich J.E."/>
            <person name="Lopes-Bezerra L.M."/>
            <person name="Vasconcelos A.T."/>
            <person name="Felipe M.S."/>
        </authorList>
    </citation>
    <scope>NUCLEOTIDE SEQUENCE [LARGE SCALE GENOMIC DNA]</scope>
    <source>
        <strain evidence="2 3">1099-18</strain>
    </source>
</reference>
<dbReference type="VEuPathDB" id="FungiDB:SPSK_01501"/>
<organism evidence="2 3">
    <name type="scientific">Sporothrix schenckii 1099-18</name>
    <dbReference type="NCBI Taxonomy" id="1397361"/>
    <lineage>
        <taxon>Eukaryota</taxon>
        <taxon>Fungi</taxon>
        <taxon>Dikarya</taxon>
        <taxon>Ascomycota</taxon>
        <taxon>Pezizomycotina</taxon>
        <taxon>Sordariomycetes</taxon>
        <taxon>Sordariomycetidae</taxon>
        <taxon>Ophiostomatales</taxon>
        <taxon>Ophiostomataceae</taxon>
        <taxon>Sporothrix</taxon>
    </lineage>
</organism>
<feature type="compositionally biased region" description="Basic residues" evidence="1">
    <location>
        <begin position="676"/>
        <end position="686"/>
    </location>
</feature>
<feature type="region of interest" description="Disordered" evidence="1">
    <location>
        <begin position="341"/>
        <end position="371"/>
    </location>
</feature>
<sequence length="770" mass="80728">MRDDRVEAGSLADLNLLAANPPRYPVNPTDEPREPLTLYISRVPGTRDVILSTLKPQRKNVTSEDVANALYYVHLDLPSDGLLVAPQPAAAAAGSTGPTGPTGPTAPTVARKPVPSPAPRPAPRPTPADIPAVVAPPTSTAPPEAPAPPPHRELVSPRAPMPWVPPGFRLDEGHSFDAVPPASAHDTLPSQQQQQQQQPPPAVQPFPATSTLPIRSRPLPGRPVPGNSSSNGPPPVGPPQGTPGTQGTSPTIPRKPVGPRPDSFDASGGVVPVRPHDKALPQVPAAQAQPRSSQQQHPPAPARTQSTTPSHFVPFQLTLIRRDPSTSHQWNIGKIASVQAVDAPDDDPAAASSESTPTPPPPPPPKEQPSIRIRLETSGYAKFRGDDGDTAFARHVVMAYTKSWTAGLRHALKRPAQSHARSSSADGAAAMGGGAGPTGYGHGYGPGYGPDDLEPLRRFLRPRNNSLVSTTDAALARRDAPADPRRSIDFGGGRRHRSTSPSKSAAPAALITRPGPGLKPKGYSFTSPWDGRCDFRTGNGGRSLKCRHILHPAAADGTTGGGGGGGGVAGYNPLVIAQSFRDGPGQGLAAVAAATSSVVGGGADGGGRAGASSLTSALTGAVAVSELRFNLPRGELMRRPRAGRDDSEEGAREGRGGGGGARADQLYGRFQDHLHHWQQQHARRRGSSTAEDAEDDEDDDDDVGFDDGDDHDHETDELDLRLGREKAGGGNRGKRAKLGKLIVYDDGFKMLDLVVAANMGVWWVSWERSF</sequence>
<evidence type="ECO:0000256" key="1">
    <source>
        <dbReference type="SAM" id="MobiDB-lite"/>
    </source>
</evidence>
<feature type="compositionally biased region" description="Pro residues" evidence="1">
    <location>
        <begin position="139"/>
        <end position="149"/>
    </location>
</feature>
<proteinExistence type="predicted"/>
<protein>
    <recommendedName>
        <fullName evidence="4">Oxidoreductase-like protein</fullName>
    </recommendedName>
</protein>
<comment type="caution">
    <text evidence="2">The sequence shown here is derived from an EMBL/GenBank/DDBJ whole genome shotgun (WGS) entry which is preliminary data.</text>
</comment>
<feature type="compositionally biased region" description="Pro residues" evidence="1">
    <location>
        <begin position="114"/>
        <end position="128"/>
    </location>
</feature>
<dbReference type="GeneID" id="27663689"/>
<feature type="region of interest" description="Disordered" evidence="1">
    <location>
        <begin position="415"/>
        <end position="434"/>
    </location>
</feature>
<feature type="compositionally biased region" description="Low complexity" evidence="1">
    <location>
        <begin position="88"/>
        <end position="113"/>
    </location>
</feature>
<feature type="region of interest" description="Disordered" evidence="1">
    <location>
        <begin position="88"/>
        <end position="311"/>
    </location>
</feature>
<feature type="compositionally biased region" description="Low complexity" evidence="1">
    <location>
        <begin position="280"/>
        <end position="297"/>
    </location>
</feature>
<feature type="compositionally biased region" description="Pro residues" evidence="1">
    <location>
        <begin position="357"/>
        <end position="367"/>
    </location>
</feature>
<feature type="compositionally biased region" description="Acidic residues" evidence="1">
    <location>
        <begin position="691"/>
        <end position="709"/>
    </location>
</feature>
<feature type="compositionally biased region" description="Low complexity" evidence="1">
    <location>
        <begin position="242"/>
        <end position="251"/>
    </location>
</feature>
<feature type="compositionally biased region" description="Basic and acidic residues" evidence="1">
    <location>
        <begin position="635"/>
        <end position="655"/>
    </location>
</feature>
<feature type="compositionally biased region" description="Low complexity" evidence="1">
    <location>
        <begin position="129"/>
        <end position="138"/>
    </location>
</feature>
<feature type="compositionally biased region" description="Pro residues" evidence="1">
    <location>
        <begin position="232"/>
        <end position="241"/>
    </location>
</feature>
<feature type="compositionally biased region" description="Basic and acidic residues" evidence="1">
    <location>
        <begin position="475"/>
        <end position="488"/>
    </location>
</feature>
<name>A0A0F2MCZ5_SPOSC</name>